<evidence type="ECO:0008006" key="3">
    <source>
        <dbReference type="Google" id="ProtNLM"/>
    </source>
</evidence>
<accession>A0A5B6WFJ1</accession>
<organism evidence="1 2">
    <name type="scientific">Gossypium australe</name>
    <dbReference type="NCBI Taxonomy" id="47621"/>
    <lineage>
        <taxon>Eukaryota</taxon>
        <taxon>Viridiplantae</taxon>
        <taxon>Streptophyta</taxon>
        <taxon>Embryophyta</taxon>
        <taxon>Tracheophyta</taxon>
        <taxon>Spermatophyta</taxon>
        <taxon>Magnoliopsida</taxon>
        <taxon>eudicotyledons</taxon>
        <taxon>Gunneridae</taxon>
        <taxon>Pentapetalae</taxon>
        <taxon>rosids</taxon>
        <taxon>malvids</taxon>
        <taxon>Malvales</taxon>
        <taxon>Malvaceae</taxon>
        <taxon>Malvoideae</taxon>
        <taxon>Gossypium</taxon>
    </lineage>
</organism>
<comment type="caution">
    <text evidence="1">The sequence shown here is derived from an EMBL/GenBank/DDBJ whole genome shotgun (WGS) entry which is preliminary data.</text>
</comment>
<keyword evidence="2" id="KW-1185">Reference proteome</keyword>
<dbReference type="AlphaFoldDB" id="A0A5B6WFJ1"/>
<name>A0A5B6WFJ1_9ROSI</name>
<dbReference type="EMBL" id="SMMG02000003">
    <property type="protein sequence ID" value="KAA3480611.1"/>
    <property type="molecule type" value="Genomic_DNA"/>
</dbReference>
<evidence type="ECO:0000313" key="1">
    <source>
        <dbReference type="EMBL" id="KAA3480611.1"/>
    </source>
</evidence>
<dbReference type="Proteomes" id="UP000325315">
    <property type="component" value="Unassembled WGS sequence"/>
</dbReference>
<dbReference type="OrthoDB" id="413760at2759"/>
<gene>
    <name evidence="1" type="ORF">EPI10_021031</name>
</gene>
<protein>
    <recommendedName>
        <fullName evidence="3">Retrovirus-related Pol polyprotein from transposon TNT 1-94</fullName>
    </recommendedName>
</protein>
<evidence type="ECO:0000313" key="2">
    <source>
        <dbReference type="Proteomes" id="UP000325315"/>
    </source>
</evidence>
<proteinExistence type="predicted"/>
<sequence length="74" mass="8537">MFAVSSLSRFMHCYNVSHFKVAKRVLRVWFKKAKKVRFVGFTESDWTGSVDDIKSTSSYFFTIGSGVVSWSSRK</sequence>
<dbReference type="PANTHER" id="PTHR11439">
    <property type="entry name" value="GAG-POL-RELATED RETROTRANSPOSON"/>
    <property type="match status" value="1"/>
</dbReference>
<dbReference type="PANTHER" id="PTHR11439:SF503">
    <property type="entry name" value="CYSTEINE-RICH RLK (RECEPTOR-LIKE PROTEIN KINASE) 8"/>
    <property type="match status" value="1"/>
</dbReference>
<reference evidence="2" key="1">
    <citation type="journal article" date="2019" name="Plant Biotechnol. J.">
        <title>Genome sequencing of the Australian wild diploid species Gossypium australe highlights disease resistance and delayed gland morphogenesis.</title>
        <authorList>
            <person name="Cai Y."/>
            <person name="Cai X."/>
            <person name="Wang Q."/>
            <person name="Wang P."/>
            <person name="Zhang Y."/>
            <person name="Cai C."/>
            <person name="Xu Y."/>
            <person name="Wang K."/>
            <person name="Zhou Z."/>
            <person name="Wang C."/>
            <person name="Geng S."/>
            <person name="Li B."/>
            <person name="Dong Q."/>
            <person name="Hou Y."/>
            <person name="Wang H."/>
            <person name="Ai P."/>
            <person name="Liu Z."/>
            <person name="Yi F."/>
            <person name="Sun M."/>
            <person name="An G."/>
            <person name="Cheng J."/>
            <person name="Zhang Y."/>
            <person name="Shi Q."/>
            <person name="Xie Y."/>
            <person name="Shi X."/>
            <person name="Chang Y."/>
            <person name="Huang F."/>
            <person name="Chen Y."/>
            <person name="Hong S."/>
            <person name="Mi L."/>
            <person name="Sun Q."/>
            <person name="Zhang L."/>
            <person name="Zhou B."/>
            <person name="Peng R."/>
            <person name="Zhang X."/>
            <person name="Liu F."/>
        </authorList>
    </citation>
    <scope>NUCLEOTIDE SEQUENCE [LARGE SCALE GENOMIC DNA]</scope>
    <source>
        <strain evidence="2">cv. PA1801</strain>
    </source>
</reference>